<feature type="transmembrane region" description="Helical" evidence="1">
    <location>
        <begin position="136"/>
        <end position="155"/>
    </location>
</feature>
<dbReference type="Proteomes" id="UP000198666">
    <property type="component" value="Unassembled WGS sequence"/>
</dbReference>
<proteinExistence type="predicted"/>
<gene>
    <name evidence="2" type="ORF">SAMN05421663_10454</name>
</gene>
<keyword evidence="1" id="KW-1133">Transmembrane helix</keyword>
<dbReference type="AlphaFoldDB" id="A0A1G6P9X0"/>
<organism evidence="2 3">
    <name type="scientific">Terribacillus halophilus</name>
    <dbReference type="NCBI Taxonomy" id="361279"/>
    <lineage>
        <taxon>Bacteria</taxon>
        <taxon>Bacillati</taxon>
        <taxon>Bacillota</taxon>
        <taxon>Bacilli</taxon>
        <taxon>Bacillales</taxon>
        <taxon>Bacillaceae</taxon>
        <taxon>Terribacillus</taxon>
    </lineage>
</organism>
<accession>A0A1G6P9X0</accession>
<feature type="transmembrane region" description="Helical" evidence="1">
    <location>
        <begin position="20"/>
        <end position="42"/>
    </location>
</feature>
<keyword evidence="3" id="KW-1185">Reference proteome</keyword>
<evidence type="ECO:0000313" key="3">
    <source>
        <dbReference type="Proteomes" id="UP000198666"/>
    </source>
</evidence>
<name>A0A1G6P9X0_9BACI</name>
<feature type="transmembrane region" description="Helical" evidence="1">
    <location>
        <begin position="54"/>
        <end position="77"/>
    </location>
</feature>
<dbReference type="STRING" id="361279.SAMN05421663_10454"/>
<sequence>MDMNCWRSVDAKKDLGTNRICLISAMIGLLTFIILYPMLTLIHPKIKIEETGLLLSLISVYLLPFIHGITHLIPFWMTGKRCAYKLRWVGQFIPIMQFKVRTETSRIVPFLSLLMPTILITLPLLISAIFVDVMPIYFILPISVNAAMTFSDGFYLSNILQAPRKCVIAGTDESYDILVK</sequence>
<dbReference type="OrthoDB" id="2360495at2"/>
<keyword evidence="1" id="KW-0472">Membrane</keyword>
<dbReference type="Pfam" id="PF11667">
    <property type="entry name" value="DUF3267"/>
    <property type="match status" value="1"/>
</dbReference>
<reference evidence="3" key="1">
    <citation type="submission" date="2016-10" db="EMBL/GenBank/DDBJ databases">
        <authorList>
            <person name="Varghese N."/>
            <person name="Submissions S."/>
        </authorList>
    </citation>
    <scope>NUCLEOTIDE SEQUENCE [LARGE SCALE GENOMIC DNA]</scope>
    <source>
        <strain evidence="3">DSM 21620</strain>
    </source>
</reference>
<feature type="transmembrane region" description="Helical" evidence="1">
    <location>
        <begin position="107"/>
        <end position="130"/>
    </location>
</feature>
<dbReference type="EMBL" id="FMZB01000004">
    <property type="protein sequence ID" value="SDC76879.1"/>
    <property type="molecule type" value="Genomic_DNA"/>
</dbReference>
<keyword evidence="1" id="KW-0812">Transmembrane</keyword>
<evidence type="ECO:0000313" key="2">
    <source>
        <dbReference type="EMBL" id="SDC76879.1"/>
    </source>
</evidence>
<dbReference type="InterPro" id="IPR021683">
    <property type="entry name" value="DUF3267"/>
</dbReference>
<evidence type="ECO:0000256" key="1">
    <source>
        <dbReference type="SAM" id="Phobius"/>
    </source>
</evidence>
<protein>
    <submittedName>
        <fullName evidence="2">Putative zincin peptidase</fullName>
    </submittedName>
</protein>